<evidence type="ECO:0000313" key="3">
    <source>
        <dbReference type="Proteomes" id="UP000322499"/>
    </source>
</evidence>
<organism evidence="2 3">
    <name type="scientific">Blastococcus xanthinilyticus</name>
    <dbReference type="NCBI Taxonomy" id="1564164"/>
    <lineage>
        <taxon>Bacteria</taxon>
        <taxon>Bacillati</taxon>
        <taxon>Actinomycetota</taxon>
        <taxon>Actinomycetes</taxon>
        <taxon>Geodermatophilales</taxon>
        <taxon>Geodermatophilaceae</taxon>
        <taxon>Blastococcus</taxon>
    </lineage>
</organism>
<keyword evidence="3" id="KW-1185">Reference proteome</keyword>
<evidence type="ECO:0000313" key="2">
    <source>
        <dbReference type="EMBL" id="TYP82050.1"/>
    </source>
</evidence>
<dbReference type="EMBL" id="VNHW01000020">
    <property type="protein sequence ID" value="TYP82050.1"/>
    <property type="molecule type" value="Genomic_DNA"/>
</dbReference>
<gene>
    <name evidence="2" type="ORF">BD833_12034</name>
</gene>
<sequence>MSNDAQRGDFERPAAAQPTEHSEACTPELRGAGQYAGECPRCEKAQDWISRFVRREITHLAPSVTPDSDQVRDGRPVLVARCENSTWTDDGAEVFCRGQLRFTWGQSQAPCSTCGAWCGVAVADWTAVECAPAAALAAPAAGLEDDRAG</sequence>
<reference evidence="2 3" key="1">
    <citation type="submission" date="2019-07" db="EMBL/GenBank/DDBJ databases">
        <title>Genomic Encyclopedia of Archaeal and Bacterial Type Strains, Phase II (KMG-II): from individual species to whole genera.</title>
        <authorList>
            <person name="Goeker M."/>
        </authorList>
    </citation>
    <scope>NUCLEOTIDE SEQUENCE [LARGE SCALE GENOMIC DNA]</scope>
    <source>
        <strain evidence="2 3">DSM 46842</strain>
    </source>
</reference>
<accession>A0A5S5CLQ6</accession>
<evidence type="ECO:0000256" key="1">
    <source>
        <dbReference type="SAM" id="MobiDB-lite"/>
    </source>
</evidence>
<dbReference type="AlphaFoldDB" id="A0A5S5CLQ6"/>
<dbReference type="Proteomes" id="UP000322499">
    <property type="component" value="Unassembled WGS sequence"/>
</dbReference>
<proteinExistence type="predicted"/>
<feature type="compositionally biased region" description="Basic and acidic residues" evidence="1">
    <location>
        <begin position="1"/>
        <end position="12"/>
    </location>
</feature>
<protein>
    <submittedName>
        <fullName evidence="2">Uncharacterized protein</fullName>
    </submittedName>
</protein>
<dbReference type="RefSeq" id="WP_166535087.1">
    <property type="nucleotide sequence ID" value="NZ_VNHW01000020.1"/>
</dbReference>
<name>A0A5S5CLQ6_9ACTN</name>
<comment type="caution">
    <text evidence="2">The sequence shown here is derived from an EMBL/GenBank/DDBJ whole genome shotgun (WGS) entry which is preliminary data.</text>
</comment>
<feature type="region of interest" description="Disordered" evidence="1">
    <location>
        <begin position="1"/>
        <end position="27"/>
    </location>
</feature>